<evidence type="ECO:0000313" key="21">
    <source>
        <dbReference type="EMBL" id="CAF3725380.1"/>
    </source>
</evidence>
<dbReference type="Proteomes" id="UP000681722">
    <property type="component" value="Unassembled WGS sequence"/>
</dbReference>
<comment type="catalytic activity">
    <reaction evidence="13">
        <text>L-threonyl-[protein] + ATP = O-phospho-L-threonyl-[protein] + ADP + H(+)</text>
        <dbReference type="Rhea" id="RHEA:46608"/>
        <dbReference type="Rhea" id="RHEA-COMP:11060"/>
        <dbReference type="Rhea" id="RHEA-COMP:11605"/>
        <dbReference type="ChEBI" id="CHEBI:15378"/>
        <dbReference type="ChEBI" id="CHEBI:30013"/>
        <dbReference type="ChEBI" id="CHEBI:30616"/>
        <dbReference type="ChEBI" id="CHEBI:61977"/>
        <dbReference type="ChEBI" id="CHEBI:456216"/>
        <dbReference type="EC" id="2.7.11.1"/>
    </reaction>
</comment>
<evidence type="ECO:0000256" key="1">
    <source>
        <dbReference type="ARBA" id="ARBA00004202"/>
    </source>
</evidence>
<comment type="catalytic activity">
    <reaction evidence="14">
        <text>L-seryl-[protein] + ATP = O-phospho-L-seryl-[protein] + ADP + H(+)</text>
        <dbReference type="Rhea" id="RHEA:17989"/>
        <dbReference type="Rhea" id="RHEA-COMP:9863"/>
        <dbReference type="Rhea" id="RHEA-COMP:11604"/>
        <dbReference type="ChEBI" id="CHEBI:15378"/>
        <dbReference type="ChEBI" id="CHEBI:29999"/>
        <dbReference type="ChEBI" id="CHEBI:30616"/>
        <dbReference type="ChEBI" id="CHEBI:83421"/>
        <dbReference type="ChEBI" id="CHEBI:456216"/>
        <dbReference type="EC" id="2.7.11.1"/>
    </reaction>
</comment>
<dbReference type="PROSITE" id="PS50032">
    <property type="entry name" value="KA1"/>
    <property type="match status" value="1"/>
</dbReference>
<keyword evidence="8" id="KW-0418">Kinase</keyword>
<evidence type="ECO:0000256" key="14">
    <source>
        <dbReference type="ARBA" id="ARBA00048679"/>
    </source>
</evidence>
<keyword evidence="9 15" id="KW-0067">ATP-binding</keyword>
<dbReference type="AlphaFoldDB" id="A0A814D1J9"/>
<evidence type="ECO:0000256" key="16">
    <source>
        <dbReference type="SAM" id="MobiDB-lite"/>
    </source>
</evidence>
<evidence type="ECO:0000256" key="11">
    <source>
        <dbReference type="ARBA" id="ARBA00023136"/>
    </source>
</evidence>
<evidence type="ECO:0000256" key="13">
    <source>
        <dbReference type="ARBA" id="ARBA00047899"/>
    </source>
</evidence>
<evidence type="ECO:0000313" key="23">
    <source>
        <dbReference type="Proteomes" id="UP000663829"/>
    </source>
</evidence>
<evidence type="ECO:0000256" key="10">
    <source>
        <dbReference type="ARBA" id="ARBA00023121"/>
    </source>
</evidence>
<keyword evidence="10" id="KW-0446">Lipid-binding</keyword>
<dbReference type="SMART" id="SM00220">
    <property type="entry name" value="S_TKc"/>
    <property type="match status" value="1"/>
</dbReference>
<keyword evidence="12" id="KW-0131">Cell cycle</keyword>
<evidence type="ECO:0000256" key="15">
    <source>
        <dbReference type="PROSITE-ProRule" id="PRU10141"/>
    </source>
</evidence>
<organism evidence="19 23">
    <name type="scientific">Didymodactylos carnosus</name>
    <dbReference type="NCBI Taxonomy" id="1234261"/>
    <lineage>
        <taxon>Eukaryota</taxon>
        <taxon>Metazoa</taxon>
        <taxon>Spiralia</taxon>
        <taxon>Gnathifera</taxon>
        <taxon>Rotifera</taxon>
        <taxon>Eurotatoria</taxon>
        <taxon>Bdelloidea</taxon>
        <taxon>Philodinida</taxon>
        <taxon>Philodinidae</taxon>
        <taxon>Didymodactylos</taxon>
    </lineage>
</organism>
<dbReference type="InterPro" id="IPR011009">
    <property type="entry name" value="Kinase-like_dom_sf"/>
</dbReference>
<evidence type="ECO:0000313" key="20">
    <source>
        <dbReference type="EMBL" id="CAF1092237.1"/>
    </source>
</evidence>
<keyword evidence="4" id="KW-1003">Cell membrane</keyword>
<keyword evidence="7 15" id="KW-0547">Nucleotide-binding</keyword>
<dbReference type="Pfam" id="PF21594">
    <property type="entry name" value="UBA_MELK"/>
    <property type="match status" value="1"/>
</dbReference>
<dbReference type="Pfam" id="PF02149">
    <property type="entry name" value="KA1"/>
    <property type="match status" value="1"/>
</dbReference>
<dbReference type="Proteomes" id="UP000677228">
    <property type="component" value="Unassembled WGS sequence"/>
</dbReference>
<evidence type="ECO:0000256" key="4">
    <source>
        <dbReference type="ARBA" id="ARBA00022475"/>
    </source>
</evidence>
<comment type="subcellular location">
    <subcellularLocation>
        <location evidence="1">Cell membrane</location>
        <topology evidence="1">Peripheral membrane protein</topology>
    </subcellularLocation>
</comment>
<feature type="binding site" evidence="15">
    <location>
        <position position="40"/>
    </location>
    <ligand>
        <name>ATP</name>
        <dbReference type="ChEBI" id="CHEBI:30616"/>
    </ligand>
</feature>
<dbReference type="PROSITE" id="PS50011">
    <property type="entry name" value="PROTEIN_KINASE_DOM"/>
    <property type="match status" value="1"/>
</dbReference>
<dbReference type="EC" id="2.7.11.1" evidence="3"/>
<reference evidence="19" key="1">
    <citation type="submission" date="2021-02" db="EMBL/GenBank/DDBJ databases">
        <authorList>
            <person name="Nowell W R."/>
        </authorList>
    </citation>
    <scope>NUCLEOTIDE SEQUENCE</scope>
</reference>
<dbReference type="InterPro" id="IPR000719">
    <property type="entry name" value="Prot_kinase_dom"/>
</dbReference>
<evidence type="ECO:0000259" key="17">
    <source>
        <dbReference type="PROSITE" id="PS50011"/>
    </source>
</evidence>
<dbReference type="OrthoDB" id="193931at2759"/>
<dbReference type="PROSITE" id="PS00108">
    <property type="entry name" value="PROTEIN_KINASE_ST"/>
    <property type="match status" value="1"/>
</dbReference>
<sequence length="662" mass="75925">MPSYPVLNGFYELQRTIGNGGFGKVKQAVHLLTGEHVAIKIIDKAKLGVSDTSESDVQRIALEIKAMKELRHQYICQLYQVIETEHHYFLVLEYFCNGELFDYIVNRNRLSEDQARHFFRQIVSAVAYIHKRGYCHRDLKPENLLLDRRDNLKLIDFGLCAQPKGGISVEQLGTACGSPAYAAPEIIGGQNYRGDVADVWSLGVLLYALLCGCLPFDDENIATMYMKIQNGIYHVPTWLSIESINFIRSMLQVDPARRIRIDDILRHRWLMSGPYTEAVQWESTFNNKLDATCIGEMALYHKVTVSEIVQELSQKRYDYTTATYFILLDMISRNKAIRLNRRHLLQTPPAPVTPIIASLLREKQEGTITPRSRGNRTYHYNHDDDDVILNPNEKNTPISKPPLSVERKRHENKEPNYGRHSSSDKPNKENIEHTSRFERERTVSKAPCCQRLLMYTESPGSTRRNGEKKDFRITSSKSYDDGLDTDDLDSSKIAATMKAVSVGTVDDIDSTNEFEAFLTPQRQKKNVRALFGSVERGLNTVKTLLTPKRISSNKPRKTWETANISFLSISDPEEIVELLEQAIKRNKQLKYEQKGSRFIYNVYIPDDWGKVNLSFDLEVVSVQGKGYGIQRKRTKGSVWHYKCCFEDIIKQLTTLMQLQTCV</sequence>
<evidence type="ECO:0000256" key="6">
    <source>
        <dbReference type="ARBA" id="ARBA00022679"/>
    </source>
</evidence>
<protein>
    <recommendedName>
        <fullName evidence="3">non-specific serine/threonine protein kinase</fullName>
        <ecNumber evidence="3">2.7.11.1</ecNumber>
    </recommendedName>
</protein>
<evidence type="ECO:0000313" key="22">
    <source>
        <dbReference type="EMBL" id="CAF3853765.1"/>
    </source>
</evidence>
<keyword evidence="5" id="KW-0723">Serine/threonine-protein kinase</keyword>
<evidence type="ECO:0000256" key="7">
    <source>
        <dbReference type="ARBA" id="ARBA00022741"/>
    </source>
</evidence>
<dbReference type="Proteomes" id="UP000663829">
    <property type="component" value="Unassembled WGS sequence"/>
</dbReference>
<dbReference type="GO" id="GO:0035556">
    <property type="term" value="P:intracellular signal transduction"/>
    <property type="evidence" value="ECO:0007669"/>
    <property type="project" value="TreeGrafter"/>
</dbReference>
<evidence type="ECO:0000256" key="12">
    <source>
        <dbReference type="ARBA" id="ARBA00023306"/>
    </source>
</evidence>
<keyword evidence="23" id="KW-1185">Reference proteome</keyword>
<dbReference type="Pfam" id="PF00069">
    <property type="entry name" value="Pkinase"/>
    <property type="match status" value="1"/>
</dbReference>
<gene>
    <name evidence="19" type="ORF">GPM918_LOCUS11165</name>
    <name evidence="20" type="ORF">OVA965_LOCUS18873</name>
    <name evidence="21" type="ORF">SRO942_LOCUS11164</name>
    <name evidence="22" type="ORF">TMI583_LOCUS18886</name>
</gene>
<evidence type="ECO:0000256" key="3">
    <source>
        <dbReference type="ARBA" id="ARBA00012513"/>
    </source>
</evidence>
<feature type="compositionally biased region" description="Basic and acidic residues" evidence="16">
    <location>
        <begin position="405"/>
        <end position="443"/>
    </location>
</feature>
<dbReference type="PANTHER" id="PTHR24346">
    <property type="entry name" value="MAP/MICROTUBULE AFFINITY-REGULATING KINASE"/>
    <property type="match status" value="1"/>
</dbReference>
<evidence type="ECO:0000256" key="8">
    <source>
        <dbReference type="ARBA" id="ARBA00022777"/>
    </source>
</evidence>
<dbReference type="Gene3D" id="3.30.310.80">
    <property type="entry name" value="Kinase associated domain 1, KA1"/>
    <property type="match status" value="1"/>
</dbReference>
<dbReference type="GO" id="GO:0005886">
    <property type="term" value="C:plasma membrane"/>
    <property type="evidence" value="ECO:0007669"/>
    <property type="project" value="UniProtKB-SubCell"/>
</dbReference>
<dbReference type="EMBL" id="CAJOBA010009550">
    <property type="protein sequence ID" value="CAF3853765.1"/>
    <property type="molecule type" value="Genomic_DNA"/>
</dbReference>
<feature type="domain" description="KA1" evidence="18">
    <location>
        <begin position="606"/>
        <end position="654"/>
    </location>
</feature>
<dbReference type="GO" id="GO:0008289">
    <property type="term" value="F:lipid binding"/>
    <property type="evidence" value="ECO:0007669"/>
    <property type="project" value="UniProtKB-KW"/>
</dbReference>
<feature type="domain" description="Protein kinase" evidence="17">
    <location>
        <begin position="11"/>
        <end position="270"/>
    </location>
</feature>
<dbReference type="GO" id="GO:0005737">
    <property type="term" value="C:cytoplasm"/>
    <property type="evidence" value="ECO:0007669"/>
    <property type="project" value="TreeGrafter"/>
</dbReference>
<dbReference type="InterPro" id="IPR048637">
    <property type="entry name" value="MELK_UBA"/>
</dbReference>
<dbReference type="PANTHER" id="PTHR24346:SF30">
    <property type="entry name" value="MATERNAL EMBRYONIC LEUCINE ZIPPER KINASE"/>
    <property type="match status" value="1"/>
</dbReference>
<dbReference type="InterPro" id="IPR028375">
    <property type="entry name" value="KA1/Ssp2_C"/>
</dbReference>
<dbReference type="GO" id="GO:0005524">
    <property type="term" value="F:ATP binding"/>
    <property type="evidence" value="ECO:0007669"/>
    <property type="project" value="UniProtKB-UniRule"/>
</dbReference>
<dbReference type="SUPFAM" id="SSF103243">
    <property type="entry name" value="KA1-like"/>
    <property type="match status" value="1"/>
</dbReference>
<feature type="region of interest" description="Disordered" evidence="16">
    <location>
        <begin position="366"/>
        <end position="443"/>
    </location>
</feature>
<evidence type="ECO:0000256" key="9">
    <source>
        <dbReference type="ARBA" id="ARBA00022840"/>
    </source>
</evidence>
<keyword evidence="6" id="KW-0808">Transferase</keyword>
<dbReference type="InterPro" id="IPR001772">
    <property type="entry name" value="KA1_dom"/>
</dbReference>
<evidence type="ECO:0000256" key="2">
    <source>
        <dbReference type="ARBA" id="ARBA00006234"/>
    </source>
</evidence>
<dbReference type="EMBL" id="CAJNOQ010002286">
    <property type="protein sequence ID" value="CAF0949628.1"/>
    <property type="molecule type" value="Genomic_DNA"/>
</dbReference>
<dbReference type="InterPro" id="IPR017441">
    <property type="entry name" value="Protein_kinase_ATP_BS"/>
</dbReference>
<dbReference type="FunFam" id="3.30.200.20:FF:000003">
    <property type="entry name" value="Non-specific serine/threonine protein kinase"/>
    <property type="match status" value="1"/>
</dbReference>
<dbReference type="EMBL" id="CAJOBC010002285">
    <property type="protein sequence ID" value="CAF3725380.1"/>
    <property type="molecule type" value="Genomic_DNA"/>
</dbReference>
<comment type="caution">
    <text evidence="19">The sequence shown here is derived from an EMBL/GenBank/DDBJ whole genome shotgun (WGS) entry which is preliminary data.</text>
</comment>
<name>A0A814D1J9_9BILA</name>
<proteinExistence type="inferred from homology"/>
<evidence type="ECO:0000313" key="19">
    <source>
        <dbReference type="EMBL" id="CAF0949628.1"/>
    </source>
</evidence>
<evidence type="ECO:0000259" key="18">
    <source>
        <dbReference type="PROSITE" id="PS50032"/>
    </source>
</evidence>
<dbReference type="FunFam" id="1.10.510.10:FF:000271">
    <property type="entry name" value="Non-specific serine/threonine protein kinase"/>
    <property type="match status" value="1"/>
</dbReference>
<dbReference type="GO" id="GO:0004674">
    <property type="term" value="F:protein serine/threonine kinase activity"/>
    <property type="evidence" value="ECO:0007669"/>
    <property type="project" value="UniProtKB-KW"/>
</dbReference>
<dbReference type="PROSITE" id="PS00107">
    <property type="entry name" value="PROTEIN_KINASE_ATP"/>
    <property type="match status" value="1"/>
</dbReference>
<accession>A0A814D1J9</accession>
<dbReference type="Proteomes" id="UP000682733">
    <property type="component" value="Unassembled WGS sequence"/>
</dbReference>
<dbReference type="InterPro" id="IPR008271">
    <property type="entry name" value="Ser/Thr_kinase_AS"/>
</dbReference>
<dbReference type="SUPFAM" id="SSF56112">
    <property type="entry name" value="Protein kinase-like (PK-like)"/>
    <property type="match status" value="1"/>
</dbReference>
<comment type="similarity">
    <text evidence="2">Belongs to the protein kinase superfamily. CAMK Ser/Thr protein kinase family. SNF1 subfamily.</text>
</comment>
<dbReference type="Gene3D" id="1.10.510.10">
    <property type="entry name" value="Transferase(Phosphotransferase) domain 1"/>
    <property type="match status" value="1"/>
</dbReference>
<dbReference type="EMBL" id="CAJNOK010009531">
    <property type="protein sequence ID" value="CAF1092237.1"/>
    <property type="molecule type" value="Genomic_DNA"/>
</dbReference>
<dbReference type="CDD" id="cd14341">
    <property type="entry name" value="UBA_MELK"/>
    <property type="match status" value="1"/>
</dbReference>
<keyword evidence="11" id="KW-0472">Membrane</keyword>
<evidence type="ECO:0000256" key="5">
    <source>
        <dbReference type="ARBA" id="ARBA00022527"/>
    </source>
</evidence>